<evidence type="ECO:0000256" key="1">
    <source>
        <dbReference type="ARBA" id="ARBA00004141"/>
    </source>
</evidence>
<feature type="transmembrane region" description="Helical" evidence="7">
    <location>
        <begin position="31"/>
        <end position="51"/>
    </location>
</feature>
<comment type="subcellular location">
    <subcellularLocation>
        <location evidence="6">Cellular thylakoid membrane</location>
        <topology evidence="6">Multi-pass membrane protein</topology>
    </subcellularLocation>
    <subcellularLocation>
        <location evidence="1">Membrane</location>
        <topology evidence="1">Multi-pass membrane protein</topology>
    </subcellularLocation>
</comment>
<evidence type="ECO:0000256" key="3">
    <source>
        <dbReference type="ARBA" id="ARBA00022748"/>
    </source>
</evidence>
<evidence type="ECO:0000256" key="2">
    <source>
        <dbReference type="ARBA" id="ARBA00022692"/>
    </source>
</evidence>
<dbReference type="HAMAP" id="MF_01392">
    <property type="entry name" value="CytC_Ccs1"/>
    <property type="match status" value="1"/>
</dbReference>
<evidence type="ECO:0000256" key="4">
    <source>
        <dbReference type="ARBA" id="ARBA00022989"/>
    </source>
</evidence>
<comment type="function">
    <text evidence="6">Required during biogenesis of c-type cytochromes (cytochrome c6 and cytochrome f) at the step of heme attachment.</text>
</comment>
<sequence length="465" mass="51898">MTIENPVSKQSIFSVIKQYIKQDILPVLTDLRLAIALLLAIAIFSVSGTVIEQGQSLNFYRTNYPENPALFGFLSWRVILTLGLDHVYRTWWFLALLILFGTTITACTFTRQLPALKAARLWKFYDQPRQFQKLALSAEFNLETTQESSVASIPTLTQLLQKRRYKIFQETENIVYARKGIIGRIGPIIVHIGIVAILLGSIWGAMTGFVAQEMVTSGDTFQIKNIIDAGPWAATQITQDWSTKVNRFWIDYASSGAIDQFYSDLSVLDNQGKEVERKTIFVNQPLRYHGVTLYQTDWGISAVRVRVNQSPIFQLPMAQLQTNNNGRIWGTWIPTKPDLSAGVSLIAKDLQGMVLVYDSAGKLVDTIRTGMSTEINGLTLKVIDLIGSTGLQIKSDPGIPIVYSGFALLMLGVVMSYFSHSQIWVLQKDGRLYVGAKTNRAQVAFEQEVLGILDQLFPANSSSPA</sequence>
<dbReference type="PANTHER" id="PTHR31566">
    <property type="entry name" value="CYTOCHROME C BIOGENESIS PROTEIN CCS1, CHLOROPLASTIC"/>
    <property type="match status" value="1"/>
</dbReference>
<feature type="transmembrane region" description="Helical" evidence="7">
    <location>
        <begin position="91"/>
        <end position="110"/>
    </location>
</feature>
<keyword evidence="2 6" id="KW-0812">Transmembrane</keyword>
<dbReference type="PANTHER" id="PTHR31566:SF0">
    <property type="entry name" value="CYTOCHROME C BIOGENESIS PROTEIN CCS1, CHLOROPLASTIC"/>
    <property type="match status" value="1"/>
</dbReference>
<reference evidence="10" key="1">
    <citation type="journal article" date="2021" name="Science">
        <title>Hunting the eagle killer: A cyanobacterial neurotoxin causes vacuolar myelinopathy.</title>
        <authorList>
            <person name="Breinlinger S."/>
            <person name="Phillips T.J."/>
            <person name="Haram B.N."/>
            <person name="Mares J."/>
            <person name="Martinez Yerena J.A."/>
            <person name="Hrouzek P."/>
            <person name="Sobotka R."/>
            <person name="Henderson W.M."/>
            <person name="Schmieder P."/>
            <person name="Williams S.M."/>
            <person name="Lauderdale J.D."/>
            <person name="Wilde H.D."/>
            <person name="Gerrin W."/>
            <person name="Kust A."/>
            <person name="Washington J.W."/>
            <person name="Wagner C."/>
            <person name="Geier B."/>
            <person name="Liebeke M."/>
            <person name="Enke H."/>
            <person name="Niedermeyer T.H.J."/>
            <person name="Wilde S.B."/>
        </authorList>
    </citation>
    <scope>NUCLEOTIDE SEQUENCE [LARGE SCALE GENOMIC DNA]</scope>
    <source>
        <strain evidence="10">Thurmond2011</strain>
    </source>
</reference>
<comment type="caution">
    <text evidence="9">The sequence shown here is derived from an EMBL/GenBank/DDBJ whole genome shotgun (WGS) entry which is preliminary data.</text>
</comment>
<feature type="domain" description="ResB-like" evidence="8">
    <location>
        <begin position="373"/>
        <end position="449"/>
    </location>
</feature>
<evidence type="ECO:0000259" key="8">
    <source>
        <dbReference type="Pfam" id="PF05140"/>
    </source>
</evidence>
<dbReference type="Pfam" id="PF05140">
    <property type="entry name" value="ResB"/>
    <property type="match status" value="2"/>
</dbReference>
<evidence type="ECO:0000313" key="9">
    <source>
        <dbReference type="EMBL" id="MDR9893128.1"/>
    </source>
</evidence>
<organism evidence="9 10">
    <name type="scientific">Aetokthonos hydrillicola Thurmond2011</name>
    <dbReference type="NCBI Taxonomy" id="2712845"/>
    <lineage>
        <taxon>Bacteria</taxon>
        <taxon>Bacillati</taxon>
        <taxon>Cyanobacteriota</taxon>
        <taxon>Cyanophyceae</taxon>
        <taxon>Nostocales</taxon>
        <taxon>Hapalosiphonaceae</taxon>
        <taxon>Aetokthonos</taxon>
    </lineage>
</organism>
<dbReference type="EMBL" id="JAALHA020000001">
    <property type="protein sequence ID" value="MDR9893128.1"/>
    <property type="molecule type" value="Genomic_DNA"/>
</dbReference>
<dbReference type="GO" id="GO:0031676">
    <property type="term" value="C:plasma membrane-derived thylakoid membrane"/>
    <property type="evidence" value="ECO:0007669"/>
    <property type="project" value="UniProtKB-SubCell"/>
</dbReference>
<dbReference type="InterPro" id="IPR023494">
    <property type="entry name" value="Cyt_c_bgen_Ccs1/CcsB/ResB"/>
</dbReference>
<feature type="transmembrane region" description="Helical" evidence="7">
    <location>
        <begin position="401"/>
        <end position="418"/>
    </location>
</feature>
<keyword evidence="10" id="KW-1185">Reference proteome</keyword>
<keyword evidence="3 6" id="KW-0201">Cytochrome c-type biogenesis</keyword>
<name>A0AAP5I4S3_9CYAN</name>
<dbReference type="AlphaFoldDB" id="A0AAP5I4S3"/>
<evidence type="ECO:0000256" key="6">
    <source>
        <dbReference type="HAMAP-Rule" id="MF_01392"/>
    </source>
</evidence>
<gene>
    <name evidence="6" type="primary">ccsB</name>
    <name evidence="6" type="synonym">ccs1</name>
    <name evidence="9" type="ORF">G7B40_000825</name>
</gene>
<evidence type="ECO:0000313" key="10">
    <source>
        <dbReference type="Proteomes" id="UP000667802"/>
    </source>
</evidence>
<evidence type="ECO:0000256" key="5">
    <source>
        <dbReference type="ARBA" id="ARBA00023136"/>
    </source>
</evidence>
<protein>
    <recommendedName>
        <fullName evidence="6">Cytochrome c biogenesis protein CcsB</fullName>
    </recommendedName>
</protein>
<keyword evidence="4 6" id="KW-1133">Transmembrane helix</keyword>
<proteinExistence type="inferred from homology"/>
<feature type="domain" description="ResB-like" evidence="8">
    <location>
        <begin position="31"/>
        <end position="312"/>
    </location>
</feature>
<keyword evidence="6" id="KW-0793">Thylakoid</keyword>
<dbReference type="GO" id="GO:0017004">
    <property type="term" value="P:cytochrome complex assembly"/>
    <property type="evidence" value="ECO:0007669"/>
    <property type="project" value="UniProtKB-UniRule"/>
</dbReference>
<evidence type="ECO:0000256" key="7">
    <source>
        <dbReference type="SAM" id="Phobius"/>
    </source>
</evidence>
<keyword evidence="5 6" id="KW-0472">Membrane</keyword>
<dbReference type="InterPro" id="IPR007816">
    <property type="entry name" value="ResB-like_domain"/>
</dbReference>
<feature type="transmembrane region" description="Helical" evidence="7">
    <location>
        <begin position="188"/>
        <end position="211"/>
    </location>
</feature>
<comment type="similarity">
    <text evidence="6">Belongs to the Ccs1/CcsB family.</text>
</comment>
<dbReference type="RefSeq" id="WP_208340957.1">
    <property type="nucleotide sequence ID" value="NZ_CAWQFN010000771.1"/>
</dbReference>
<accession>A0AAP5I4S3</accession>
<comment type="subunit">
    <text evidence="6">May interact with CcsA.</text>
</comment>
<dbReference type="Proteomes" id="UP000667802">
    <property type="component" value="Unassembled WGS sequence"/>
</dbReference>